<sequence>MAAEREELAAERAALAAEREALDADRARLDADRATLAADRARLDAERMALAASARLAARKAERAASVPAGAGSPAGPRLASRTAAPTWRELDTGAYACIVGTALTRGEHQLIRQAWPEGWLVASGLEVSDRTRSREVDLLVVAPQGLVVIEQKDTGVRGTLRFDDGGAAQADGRPVPSLSGALRQARLPAQMIGAGLRDAGVQAGYVGALLAVRGPRQVEPAQVGATRICRTDDVVTATAQMLGPLDEERALPVGTVLTILTRLGLPITGLPALQQVGFPESQW</sequence>
<evidence type="ECO:0000313" key="2">
    <source>
        <dbReference type="EMBL" id="GAA1109435.1"/>
    </source>
</evidence>
<gene>
    <name evidence="2" type="ORF">GCM10009668_32250</name>
</gene>
<dbReference type="EMBL" id="BAAALG010000012">
    <property type="protein sequence ID" value="GAA1109435.1"/>
    <property type="molecule type" value="Genomic_DNA"/>
</dbReference>
<protein>
    <recommendedName>
        <fullName evidence="1">NERD domain-containing protein</fullName>
    </recommendedName>
</protein>
<accession>A0ABN1TYX1</accession>
<dbReference type="RefSeq" id="WP_343995865.1">
    <property type="nucleotide sequence ID" value="NZ_BAAALG010000012.1"/>
</dbReference>
<feature type="domain" description="NERD" evidence="1">
    <location>
        <begin position="107"/>
        <end position="161"/>
    </location>
</feature>
<dbReference type="Pfam" id="PF08378">
    <property type="entry name" value="NERD"/>
    <property type="match status" value="1"/>
</dbReference>
<comment type="caution">
    <text evidence="2">The sequence shown here is derived from an EMBL/GenBank/DDBJ whole genome shotgun (WGS) entry which is preliminary data.</text>
</comment>
<organism evidence="2 3">
    <name type="scientific">Nocardioides dubius</name>
    <dbReference type="NCBI Taxonomy" id="317019"/>
    <lineage>
        <taxon>Bacteria</taxon>
        <taxon>Bacillati</taxon>
        <taxon>Actinomycetota</taxon>
        <taxon>Actinomycetes</taxon>
        <taxon>Propionibacteriales</taxon>
        <taxon>Nocardioidaceae</taxon>
        <taxon>Nocardioides</taxon>
    </lineage>
</organism>
<name>A0ABN1TYX1_9ACTN</name>
<evidence type="ECO:0000259" key="1">
    <source>
        <dbReference type="Pfam" id="PF08378"/>
    </source>
</evidence>
<proteinExistence type="predicted"/>
<keyword evidence="3" id="KW-1185">Reference proteome</keyword>
<evidence type="ECO:0000313" key="3">
    <source>
        <dbReference type="Proteomes" id="UP001501581"/>
    </source>
</evidence>
<reference evidence="2 3" key="1">
    <citation type="journal article" date="2019" name="Int. J. Syst. Evol. Microbiol.">
        <title>The Global Catalogue of Microorganisms (GCM) 10K type strain sequencing project: providing services to taxonomists for standard genome sequencing and annotation.</title>
        <authorList>
            <consortium name="The Broad Institute Genomics Platform"/>
            <consortium name="The Broad Institute Genome Sequencing Center for Infectious Disease"/>
            <person name="Wu L."/>
            <person name="Ma J."/>
        </authorList>
    </citation>
    <scope>NUCLEOTIDE SEQUENCE [LARGE SCALE GENOMIC DNA]</scope>
    <source>
        <strain evidence="2 3">JCM 13008</strain>
    </source>
</reference>
<dbReference type="Proteomes" id="UP001501581">
    <property type="component" value="Unassembled WGS sequence"/>
</dbReference>
<dbReference type="InterPro" id="IPR011528">
    <property type="entry name" value="NERD"/>
</dbReference>